<gene>
    <name evidence="1" type="ORF">CUR178_08147</name>
</gene>
<evidence type="ECO:0008006" key="3">
    <source>
        <dbReference type="Google" id="ProtNLM"/>
    </source>
</evidence>
<dbReference type="KEGG" id="lenr:94175288"/>
<dbReference type="AlphaFoldDB" id="A0A836I2H5"/>
<organism evidence="1 2">
    <name type="scientific">Leishmania enriettii</name>
    <dbReference type="NCBI Taxonomy" id="5663"/>
    <lineage>
        <taxon>Eukaryota</taxon>
        <taxon>Discoba</taxon>
        <taxon>Euglenozoa</taxon>
        <taxon>Kinetoplastea</taxon>
        <taxon>Metakinetoplastina</taxon>
        <taxon>Trypanosomatida</taxon>
        <taxon>Trypanosomatidae</taxon>
        <taxon>Leishmaniinae</taxon>
        <taxon>Leishmania</taxon>
    </lineage>
</organism>
<evidence type="ECO:0000313" key="2">
    <source>
        <dbReference type="Proteomes" id="UP000674179"/>
    </source>
</evidence>
<dbReference type="RefSeq" id="XP_067696091.1">
    <property type="nucleotide sequence ID" value="XM_067839778.1"/>
</dbReference>
<proteinExistence type="predicted"/>
<dbReference type="GeneID" id="94175288"/>
<dbReference type="Proteomes" id="UP000674179">
    <property type="component" value="Chromosome 2"/>
</dbReference>
<keyword evidence="2" id="KW-1185">Reference proteome</keyword>
<evidence type="ECO:0000313" key="1">
    <source>
        <dbReference type="EMBL" id="KAG5487135.1"/>
    </source>
</evidence>
<name>A0A836I2H5_LEIEN</name>
<reference evidence="1 2" key="1">
    <citation type="submission" date="2021-02" db="EMBL/GenBank/DDBJ databases">
        <title>Leishmania (Mundinia) enrietti genome sequencing and assembly.</title>
        <authorList>
            <person name="Almutairi H."/>
            <person name="Gatherer D."/>
        </authorList>
    </citation>
    <scope>NUCLEOTIDE SEQUENCE [LARGE SCALE GENOMIC DNA]</scope>
    <source>
        <strain evidence="1">CUR178</strain>
    </source>
</reference>
<protein>
    <recommendedName>
        <fullName evidence="3">Proteasome assembly chaperone 3</fullName>
    </recommendedName>
</protein>
<accession>A0A836I2H5</accession>
<dbReference type="OrthoDB" id="272526at2759"/>
<dbReference type="EMBL" id="JAFHKP010000002">
    <property type="protein sequence ID" value="KAG5487135.1"/>
    <property type="molecule type" value="Genomic_DNA"/>
</dbReference>
<sequence>MPAPRTAAVRVPFYYKASEGNAEVGTPADRAGTPEQPVFVTNVFIEVVSFGTRFFWVHISESPTGQSVPRLGACTVAVGLQLEGGGDRVNVSSSKLMELEAARPQDLSAGANNSVQSVFVTSLSQRLVRGIAKRLGAQTTVYVNCAIEGERCLSLLGTDGGSGFDMTFQFGGLVYRESLRLISQQCEKALSH</sequence>
<comment type="caution">
    <text evidence="1">The sequence shown here is derived from an EMBL/GenBank/DDBJ whole genome shotgun (WGS) entry which is preliminary data.</text>
</comment>